<evidence type="ECO:0000313" key="3">
    <source>
        <dbReference type="Proteomes" id="UP001199816"/>
    </source>
</evidence>
<dbReference type="Gene3D" id="3.40.470.10">
    <property type="entry name" value="Uracil-DNA glycosylase-like domain"/>
    <property type="match status" value="1"/>
</dbReference>
<organism evidence="2 3">
    <name type="scientific">Niabella pedocola</name>
    <dbReference type="NCBI Taxonomy" id="1752077"/>
    <lineage>
        <taxon>Bacteria</taxon>
        <taxon>Pseudomonadati</taxon>
        <taxon>Bacteroidota</taxon>
        <taxon>Chitinophagia</taxon>
        <taxon>Chitinophagales</taxon>
        <taxon>Chitinophagaceae</taxon>
        <taxon>Niabella</taxon>
    </lineage>
</organism>
<dbReference type="SUPFAM" id="SSF52141">
    <property type="entry name" value="Uracil-DNA glycosylase-like"/>
    <property type="match status" value="1"/>
</dbReference>
<dbReference type="Proteomes" id="UP001199816">
    <property type="component" value="Unassembled WGS sequence"/>
</dbReference>
<dbReference type="EMBL" id="JAJNEC010000003">
    <property type="protein sequence ID" value="MCD2421779.1"/>
    <property type="molecule type" value="Genomic_DNA"/>
</dbReference>
<dbReference type="RefSeq" id="WP_231002781.1">
    <property type="nucleotide sequence ID" value="NZ_JAJNEC010000003.1"/>
</dbReference>
<dbReference type="InterPro" id="IPR036895">
    <property type="entry name" value="Uracil-DNA_glycosylase-like_sf"/>
</dbReference>
<sequence>MKTFADKVIDFNSRLHYTGELPDGFRVMNPYLDNPETLQVMRTFYNKYYKDTRQRKFLIGINPSRHGAGVTGVPFTDTKRLEQVCGIRMQSAYTHEVSSVFMYDMITAWGGPASFYRAFYINSPFPLAIIRSTTDGKWVNANYYDDPQLFEMVTPFMIASLKKHISMGLDTSEVFILGKKNAAFIRKLNDRAKLFERATVLEHPRYIEQYRSKDKPWYIDKYIRELGKVVTKKKIDE</sequence>
<keyword evidence="3" id="KW-1185">Reference proteome</keyword>
<protein>
    <submittedName>
        <fullName evidence="2">SMUG2 DNA glycosylase family protein</fullName>
    </submittedName>
</protein>
<reference evidence="2 3" key="1">
    <citation type="submission" date="2021-11" db="EMBL/GenBank/DDBJ databases">
        <title>Genomic of Niabella pedocola.</title>
        <authorList>
            <person name="Wu T."/>
        </authorList>
    </citation>
    <scope>NUCLEOTIDE SEQUENCE [LARGE SCALE GENOMIC DNA]</scope>
    <source>
        <strain evidence="2 3">JCM 31011</strain>
    </source>
</reference>
<evidence type="ECO:0000313" key="2">
    <source>
        <dbReference type="EMBL" id="MCD2421779.1"/>
    </source>
</evidence>
<feature type="domain" description="Uracil-DNA glycosylase-like" evidence="1">
    <location>
        <begin position="48"/>
        <end position="226"/>
    </location>
</feature>
<name>A0ABS8PL00_9BACT</name>
<dbReference type="CDD" id="cd19375">
    <property type="entry name" value="UDG-F3-like_SMUG2"/>
    <property type="match status" value="1"/>
</dbReference>
<proteinExistence type="predicted"/>
<dbReference type="InterPro" id="IPR005122">
    <property type="entry name" value="Uracil-DNA_glycosylase-like"/>
</dbReference>
<accession>A0ABS8PL00</accession>
<dbReference type="Pfam" id="PF03167">
    <property type="entry name" value="UDG"/>
    <property type="match status" value="1"/>
</dbReference>
<comment type="caution">
    <text evidence="2">The sequence shown here is derived from an EMBL/GenBank/DDBJ whole genome shotgun (WGS) entry which is preliminary data.</text>
</comment>
<gene>
    <name evidence="2" type="ORF">LQ567_03330</name>
</gene>
<dbReference type="InterPro" id="IPR032579">
    <property type="entry name" value="Phe_SMUG2-like"/>
</dbReference>
<evidence type="ECO:0000259" key="1">
    <source>
        <dbReference type="Pfam" id="PF03167"/>
    </source>
</evidence>